<keyword evidence="16" id="KW-1185">Reference proteome</keyword>
<evidence type="ECO:0000256" key="12">
    <source>
        <dbReference type="ARBA" id="ARBA00049255"/>
    </source>
</evidence>
<comment type="function">
    <text evidence="13">Is responsible for the charging of tRNA(Phe) with phenylalanine in mitochondrial translation.</text>
</comment>
<organism evidence="15 16">
    <name type="scientific">Parasponia andersonii</name>
    <name type="common">Sponia andersonii</name>
    <dbReference type="NCBI Taxonomy" id="3476"/>
    <lineage>
        <taxon>Eukaryota</taxon>
        <taxon>Viridiplantae</taxon>
        <taxon>Streptophyta</taxon>
        <taxon>Embryophyta</taxon>
        <taxon>Tracheophyta</taxon>
        <taxon>Spermatophyta</taxon>
        <taxon>Magnoliopsida</taxon>
        <taxon>eudicotyledons</taxon>
        <taxon>Gunneridae</taxon>
        <taxon>Pentapetalae</taxon>
        <taxon>rosids</taxon>
        <taxon>fabids</taxon>
        <taxon>Rosales</taxon>
        <taxon>Cannabaceae</taxon>
        <taxon>Parasponia</taxon>
    </lineage>
</organism>
<evidence type="ECO:0000256" key="8">
    <source>
        <dbReference type="ARBA" id="ARBA00022946"/>
    </source>
</evidence>
<evidence type="ECO:0000256" key="6">
    <source>
        <dbReference type="ARBA" id="ARBA00022840"/>
    </source>
</evidence>
<dbReference type="EC" id="6.1.1.20" evidence="3"/>
<protein>
    <recommendedName>
        <fullName evidence="3">phenylalanine--tRNA ligase</fullName>
        <ecNumber evidence="3">6.1.1.20</ecNumber>
    </recommendedName>
    <alternativeName>
        <fullName evidence="11">Phenylalanyl-tRNA synthetase</fullName>
    </alternativeName>
</protein>
<evidence type="ECO:0000259" key="14">
    <source>
        <dbReference type="PROSITE" id="PS51447"/>
    </source>
</evidence>
<evidence type="ECO:0000256" key="11">
    <source>
        <dbReference type="ARBA" id="ARBA00031194"/>
    </source>
</evidence>
<keyword evidence="7" id="KW-0648">Protein biosynthesis</keyword>
<dbReference type="Pfam" id="PF03147">
    <property type="entry name" value="FDX-ACB"/>
    <property type="match status" value="1"/>
</dbReference>
<proteinExistence type="inferred from homology"/>
<keyword evidence="4 15" id="KW-0436">Ligase</keyword>
<dbReference type="Gene3D" id="3.30.70.380">
    <property type="entry name" value="Ferrodoxin-fold anticodon-binding domain"/>
    <property type="match status" value="1"/>
</dbReference>
<keyword evidence="5" id="KW-0547">Nucleotide-binding</keyword>
<evidence type="ECO:0000256" key="9">
    <source>
        <dbReference type="ARBA" id="ARBA00023128"/>
    </source>
</evidence>
<evidence type="ECO:0000313" key="16">
    <source>
        <dbReference type="Proteomes" id="UP000237105"/>
    </source>
</evidence>
<dbReference type="GO" id="GO:0005759">
    <property type="term" value="C:mitochondrial matrix"/>
    <property type="evidence" value="ECO:0007669"/>
    <property type="project" value="UniProtKB-SubCell"/>
</dbReference>
<comment type="catalytic activity">
    <reaction evidence="12">
        <text>tRNA(Phe) + L-phenylalanine + ATP = L-phenylalanyl-tRNA(Phe) + AMP + diphosphate + H(+)</text>
        <dbReference type="Rhea" id="RHEA:19413"/>
        <dbReference type="Rhea" id="RHEA-COMP:9668"/>
        <dbReference type="Rhea" id="RHEA-COMP:9699"/>
        <dbReference type="ChEBI" id="CHEBI:15378"/>
        <dbReference type="ChEBI" id="CHEBI:30616"/>
        <dbReference type="ChEBI" id="CHEBI:33019"/>
        <dbReference type="ChEBI" id="CHEBI:58095"/>
        <dbReference type="ChEBI" id="CHEBI:78442"/>
        <dbReference type="ChEBI" id="CHEBI:78531"/>
        <dbReference type="ChEBI" id="CHEBI:456215"/>
        <dbReference type="EC" id="6.1.1.20"/>
    </reaction>
</comment>
<dbReference type="InterPro" id="IPR036690">
    <property type="entry name" value="Fdx_antiC-bd_sf"/>
</dbReference>
<keyword evidence="6" id="KW-0067">ATP-binding</keyword>
<dbReference type="FunFam" id="3.30.70.380:FF:000003">
    <property type="entry name" value="Phenylalanine--tRNA ligase chloroplastic/mitochondrial"/>
    <property type="match status" value="1"/>
</dbReference>
<dbReference type="OrthoDB" id="4457at2759"/>
<evidence type="ECO:0000256" key="2">
    <source>
        <dbReference type="ARBA" id="ARBA00008226"/>
    </source>
</evidence>
<dbReference type="AlphaFoldDB" id="A0A2P5CLB6"/>
<feature type="domain" description="FDX-ACB" evidence="14">
    <location>
        <begin position="92"/>
        <end position="182"/>
    </location>
</feature>
<dbReference type="Proteomes" id="UP000237105">
    <property type="component" value="Unassembled WGS sequence"/>
</dbReference>
<name>A0A2P5CLB6_PARAD</name>
<dbReference type="GO" id="GO:0005524">
    <property type="term" value="F:ATP binding"/>
    <property type="evidence" value="ECO:0007669"/>
    <property type="project" value="UniProtKB-KW"/>
</dbReference>
<evidence type="ECO:0000256" key="3">
    <source>
        <dbReference type="ARBA" id="ARBA00012814"/>
    </source>
</evidence>
<evidence type="ECO:0000256" key="5">
    <source>
        <dbReference type="ARBA" id="ARBA00022741"/>
    </source>
</evidence>
<dbReference type="SMART" id="SM00896">
    <property type="entry name" value="FDX-ACB"/>
    <property type="match status" value="1"/>
</dbReference>
<reference evidence="16" key="1">
    <citation type="submission" date="2016-06" db="EMBL/GenBank/DDBJ databases">
        <title>Parallel loss of symbiosis genes in relatives of nitrogen-fixing non-legume Parasponia.</title>
        <authorList>
            <person name="Van Velzen R."/>
            <person name="Holmer R."/>
            <person name="Bu F."/>
            <person name="Rutten L."/>
            <person name="Van Zeijl A."/>
            <person name="Liu W."/>
            <person name="Santuari L."/>
            <person name="Cao Q."/>
            <person name="Sharma T."/>
            <person name="Shen D."/>
            <person name="Roswanjaya Y."/>
            <person name="Wardhani T."/>
            <person name="Kalhor M.S."/>
            <person name="Jansen J."/>
            <person name="Van den Hoogen J."/>
            <person name="Gungor B."/>
            <person name="Hartog M."/>
            <person name="Hontelez J."/>
            <person name="Verver J."/>
            <person name="Yang W.-C."/>
            <person name="Schijlen E."/>
            <person name="Repin R."/>
            <person name="Schilthuizen M."/>
            <person name="Schranz E."/>
            <person name="Heidstra R."/>
            <person name="Miyata K."/>
            <person name="Fedorova E."/>
            <person name="Kohlen W."/>
            <person name="Bisseling T."/>
            <person name="Smit S."/>
            <person name="Geurts R."/>
        </authorList>
    </citation>
    <scope>NUCLEOTIDE SEQUENCE [LARGE SCALE GENOMIC DNA]</scope>
    <source>
        <strain evidence="16">cv. WU1-14</strain>
    </source>
</reference>
<gene>
    <name evidence="15" type="ORF">PanWU01x14_142370</name>
</gene>
<comment type="caution">
    <text evidence="15">The sequence shown here is derived from an EMBL/GenBank/DDBJ whole genome shotgun (WGS) entry which is preliminary data.</text>
</comment>
<dbReference type="GO" id="GO:0006412">
    <property type="term" value="P:translation"/>
    <property type="evidence" value="ECO:0007669"/>
    <property type="project" value="UniProtKB-KW"/>
</dbReference>
<dbReference type="InterPro" id="IPR005121">
    <property type="entry name" value="Fdx_antiC-bd"/>
</dbReference>
<evidence type="ECO:0000256" key="13">
    <source>
        <dbReference type="ARBA" id="ARBA00057761"/>
    </source>
</evidence>
<evidence type="ECO:0000313" key="15">
    <source>
        <dbReference type="EMBL" id="PON61819.1"/>
    </source>
</evidence>
<dbReference type="GO" id="GO:0004826">
    <property type="term" value="F:phenylalanine-tRNA ligase activity"/>
    <property type="evidence" value="ECO:0007669"/>
    <property type="project" value="UniProtKB-EC"/>
</dbReference>
<dbReference type="PROSITE" id="PS51447">
    <property type="entry name" value="FDX_ACB"/>
    <property type="match status" value="1"/>
</dbReference>
<evidence type="ECO:0000256" key="1">
    <source>
        <dbReference type="ARBA" id="ARBA00004305"/>
    </source>
</evidence>
<accession>A0A2P5CLB6</accession>
<keyword evidence="8" id="KW-0809">Transit peptide</keyword>
<comment type="subcellular location">
    <subcellularLocation>
        <location evidence="1">Mitochondrion matrix</location>
    </subcellularLocation>
</comment>
<dbReference type="EMBL" id="JXTB01000118">
    <property type="protein sequence ID" value="PON61819.1"/>
    <property type="molecule type" value="Genomic_DNA"/>
</dbReference>
<dbReference type="STRING" id="3476.A0A2P5CLB6"/>
<comment type="similarity">
    <text evidence="2">Belongs to the class-II aminoacyl-tRNA synthetase family.</text>
</comment>
<sequence>MAMILTDVACVKFRLDLPGFRSLTTLGCFRFDNPMKSLMLPVEKKGMWEWAGRMKRIREKGEGCVSSLGINRKIVTNQFSTGQLGLKFKPFSKYPPCYKDISFWINESFTENNLCEVVREVAGDLVEEVQLIDNFTNKEGMTSHCYRIAYRSMERSLTDEEINQLQWEVRERAVSKLSVVLR</sequence>
<keyword evidence="9" id="KW-0496">Mitochondrion</keyword>
<dbReference type="SUPFAM" id="SSF54991">
    <property type="entry name" value="Anticodon-binding domain of PheRS"/>
    <property type="match status" value="1"/>
</dbReference>
<keyword evidence="10" id="KW-0030">Aminoacyl-tRNA synthetase</keyword>
<evidence type="ECO:0000256" key="10">
    <source>
        <dbReference type="ARBA" id="ARBA00023146"/>
    </source>
</evidence>
<evidence type="ECO:0000256" key="7">
    <source>
        <dbReference type="ARBA" id="ARBA00022917"/>
    </source>
</evidence>
<evidence type="ECO:0000256" key="4">
    <source>
        <dbReference type="ARBA" id="ARBA00022598"/>
    </source>
</evidence>